<feature type="transmembrane region" description="Helical" evidence="2">
    <location>
        <begin position="548"/>
        <end position="568"/>
    </location>
</feature>
<feature type="transmembrane region" description="Helical" evidence="2">
    <location>
        <begin position="522"/>
        <end position="542"/>
    </location>
</feature>
<keyword evidence="2" id="KW-0812">Transmembrane</keyword>
<evidence type="ECO:0000256" key="2">
    <source>
        <dbReference type="SAM" id="Phobius"/>
    </source>
</evidence>
<evidence type="ECO:0000256" key="1">
    <source>
        <dbReference type="SAM" id="MobiDB-lite"/>
    </source>
</evidence>
<dbReference type="OrthoDB" id="2624308at2759"/>
<feature type="region of interest" description="Disordered" evidence="1">
    <location>
        <begin position="701"/>
        <end position="737"/>
    </location>
</feature>
<keyword evidence="2" id="KW-0472">Membrane</keyword>
<evidence type="ECO:0008006" key="5">
    <source>
        <dbReference type="Google" id="ProtNLM"/>
    </source>
</evidence>
<dbReference type="EMBL" id="JAACJO010000018">
    <property type="protein sequence ID" value="KAF5348824.1"/>
    <property type="molecule type" value="Genomic_DNA"/>
</dbReference>
<evidence type="ECO:0000313" key="4">
    <source>
        <dbReference type="Proteomes" id="UP000559027"/>
    </source>
</evidence>
<name>A0A8H5FTT7_9AGAR</name>
<dbReference type="Proteomes" id="UP000559027">
    <property type="component" value="Unassembled WGS sequence"/>
</dbReference>
<comment type="caution">
    <text evidence="3">The sequence shown here is derived from an EMBL/GenBank/DDBJ whole genome shotgun (WGS) entry which is preliminary data.</text>
</comment>
<evidence type="ECO:0000313" key="3">
    <source>
        <dbReference type="EMBL" id="KAF5348824.1"/>
    </source>
</evidence>
<keyword evidence="2" id="KW-1133">Transmembrane helix</keyword>
<gene>
    <name evidence="3" type="ORF">D9756_009809</name>
</gene>
<keyword evidence="4" id="KW-1185">Reference proteome</keyword>
<organism evidence="3 4">
    <name type="scientific">Leucocoprinus leucothites</name>
    <dbReference type="NCBI Taxonomy" id="201217"/>
    <lineage>
        <taxon>Eukaryota</taxon>
        <taxon>Fungi</taxon>
        <taxon>Dikarya</taxon>
        <taxon>Basidiomycota</taxon>
        <taxon>Agaricomycotina</taxon>
        <taxon>Agaricomycetes</taxon>
        <taxon>Agaricomycetidae</taxon>
        <taxon>Agaricales</taxon>
        <taxon>Agaricineae</taxon>
        <taxon>Agaricaceae</taxon>
        <taxon>Leucocoprinus</taxon>
    </lineage>
</organism>
<dbReference type="AlphaFoldDB" id="A0A8H5FTT7"/>
<sequence>MSGIVESWRIFRENVRPMRLIQEEPGVKGPLWFGRRPDSVWHVTANLLRLFCAIWLAPIWIFTPHAHRSIKDLIKRIVWGLEWANIPDAVLRESPWSLVPEKGKVKYPENGQYAVTGNKPRYLLKVTFEGGKIAFWEQSKYDWKREKPENGKGTLNYSRTGGNRSQLPDYTAISYAMDSAEILFFDLKGRLEPQPEIPPGGKRKYSLLNRKKIAWVVLSEYARARKPVNSGGKDVEYIWLDEFCISDKDITKEEDCEEQRKAELGQLADIFKNAKQVAVFCHVEGCDHTDVCCLWVNRLFTLAEILYTPRVLLMIRSKDQGTPRHIYRISVLSGRNFRAEMQTRAAERKEWHLYNIMQHATNSGAVPWPSAIHSLVVEAIRRDEASGFDQHEFLGKALNGLLPRRSEPRDLLGINGWADLAWLLELNQGYYNTTHLVALCRLADPSVQGYRWWGRLIAPKEGTERLEALATSIPVKLCRSKNSPAEPALSIIAPKSIPITHWLQRDSSALYHRPEMEGLKRWMIGGAITLVLVGIISAARNIGGGVTIIWLTATVFAILELLVGTIFVKQDLWFVAEDHKIPGGNAHRWLRSQDPTFDRPDAEWGPRQLIPQWEPWSLKHNNAPMQPYAATLIDLRTGVWTKAAVTSRPNDMVVLAVHGSGITCMLLDREEREIRSTIAIKVGMVNLPPFVLAQSEDSGTVYVGGGATAPPKPPPKNSPYPISGGRRDLEDSGELQV</sequence>
<accession>A0A8H5FTT7</accession>
<reference evidence="3 4" key="1">
    <citation type="journal article" date="2020" name="ISME J.">
        <title>Uncovering the hidden diversity of litter-decomposition mechanisms in mushroom-forming fungi.</title>
        <authorList>
            <person name="Floudas D."/>
            <person name="Bentzer J."/>
            <person name="Ahren D."/>
            <person name="Johansson T."/>
            <person name="Persson P."/>
            <person name="Tunlid A."/>
        </authorList>
    </citation>
    <scope>NUCLEOTIDE SEQUENCE [LARGE SCALE GENOMIC DNA]</scope>
    <source>
        <strain evidence="3 4">CBS 146.42</strain>
    </source>
</reference>
<protein>
    <recommendedName>
        <fullName evidence="5">Heterokaryon incompatibility domain-containing protein</fullName>
    </recommendedName>
</protein>
<proteinExistence type="predicted"/>